<name>A0A1T4Q0N7_9SPIR</name>
<sequence length="235" mass="26902">MPQPFLYNLIDKAVFDYKLIEKGDKILVGASGGKDSTALIEYFENRQKRKNADFEFLALNIQTDFGGGLPSDIQTLFKEWNVPVKSIFVDVTGRLSDGYKMSCYWCSNLRRKELINFAVKNGFNKIALGHHLDDILETLLMNALNKGELSTMTPSLKLEKYPVKIIRPLCYAGVQTIVEHSKKGGYFGWTCTCTYQDNSTRKDARRRLELLTGGDRKKKERLFKALKNIRPEYLP</sequence>
<dbReference type="PANTHER" id="PTHR43686">
    <property type="entry name" value="SULFURTRANSFERASE-RELATED"/>
    <property type="match status" value="1"/>
</dbReference>
<feature type="binding site" evidence="2">
    <location>
        <position position="35"/>
    </location>
    <ligand>
        <name>ATP</name>
        <dbReference type="ChEBI" id="CHEBI:30616"/>
    </ligand>
</feature>
<dbReference type="AlphaFoldDB" id="A0A1T4Q0N7"/>
<protein>
    <submittedName>
        <fullName evidence="4">tRNA(Ile)-lysidine synthase TilS/MesJ</fullName>
    </submittedName>
</protein>
<evidence type="ECO:0000256" key="2">
    <source>
        <dbReference type="PIRSR" id="PIRSR004976-51"/>
    </source>
</evidence>
<keyword evidence="2" id="KW-0067">ATP-binding</keyword>
<dbReference type="RefSeq" id="WP_078931541.1">
    <property type="nucleotide sequence ID" value="NZ_FUXC01000011.1"/>
</dbReference>
<proteinExistence type="predicted"/>
<dbReference type="CDD" id="cd24138">
    <property type="entry name" value="TtcA-like"/>
    <property type="match status" value="1"/>
</dbReference>
<dbReference type="PIRSF" id="PIRSF004976">
    <property type="entry name" value="ATPase_YdaO"/>
    <property type="match status" value="1"/>
</dbReference>
<dbReference type="InterPro" id="IPR014729">
    <property type="entry name" value="Rossmann-like_a/b/a_fold"/>
</dbReference>
<evidence type="ECO:0000256" key="1">
    <source>
        <dbReference type="ARBA" id="ARBA00022679"/>
    </source>
</evidence>
<feature type="binding site" evidence="2">
    <location>
        <position position="134"/>
    </location>
    <ligand>
        <name>ATP</name>
        <dbReference type="ChEBI" id="CHEBI:30616"/>
    </ligand>
</feature>
<dbReference type="GeneID" id="303368038"/>
<dbReference type="Gene3D" id="3.40.50.620">
    <property type="entry name" value="HUPs"/>
    <property type="match status" value="1"/>
</dbReference>
<accession>A0A1T4Q0N7</accession>
<dbReference type="SUPFAM" id="SSF52402">
    <property type="entry name" value="Adenine nucleotide alpha hydrolases-like"/>
    <property type="match status" value="1"/>
</dbReference>
<dbReference type="EMBL" id="FUXC01000011">
    <property type="protein sequence ID" value="SJZ97332.1"/>
    <property type="molecule type" value="Genomic_DNA"/>
</dbReference>
<dbReference type="GO" id="GO:0016740">
    <property type="term" value="F:transferase activity"/>
    <property type="evidence" value="ECO:0007669"/>
    <property type="project" value="UniProtKB-KW"/>
</dbReference>
<organism evidence="4 5">
    <name type="scientific">Treponema berlinense</name>
    <dbReference type="NCBI Taxonomy" id="225004"/>
    <lineage>
        <taxon>Bacteria</taxon>
        <taxon>Pseudomonadati</taxon>
        <taxon>Spirochaetota</taxon>
        <taxon>Spirochaetia</taxon>
        <taxon>Spirochaetales</taxon>
        <taxon>Treponemataceae</taxon>
        <taxon>Treponema</taxon>
    </lineage>
</organism>
<dbReference type="GO" id="GO:0005524">
    <property type="term" value="F:ATP binding"/>
    <property type="evidence" value="ECO:0007669"/>
    <property type="project" value="UniProtKB-KW"/>
</dbReference>
<dbReference type="Proteomes" id="UP000190395">
    <property type="component" value="Unassembled WGS sequence"/>
</dbReference>
<dbReference type="OrthoDB" id="9801054at2"/>
<dbReference type="InterPro" id="IPR035107">
    <property type="entry name" value="tRNA_thiolation_TtcA_Ctu1"/>
</dbReference>
<feature type="binding site" evidence="2">
    <location>
        <position position="61"/>
    </location>
    <ligand>
        <name>ATP</name>
        <dbReference type="ChEBI" id="CHEBI:30616"/>
    </ligand>
</feature>
<dbReference type="Pfam" id="PF01171">
    <property type="entry name" value="ATP_bind_3"/>
    <property type="match status" value="1"/>
</dbReference>
<evidence type="ECO:0000313" key="4">
    <source>
        <dbReference type="EMBL" id="SJZ97332.1"/>
    </source>
</evidence>
<feature type="domain" description="tRNA(Ile)-lysidine/2-thiocytidine synthase N-terminal" evidence="3">
    <location>
        <begin position="25"/>
        <end position="184"/>
    </location>
</feature>
<gene>
    <name evidence="4" type="ORF">SAMN02745152_01810</name>
</gene>
<keyword evidence="2" id="KW-0547">Nucleotide-binding</keyword>
<dbReference type="PANTHER" id="PTHR43686:SF1">
    <property type="entry name" value="AMINOTRAN_5 DOMAIN-CONTAINING PROTEIN"/>
    <property type="match status" value="1"/>
</dbReference>
<evidence type="ECO:0000259" key="3">
    <source>
        <dbReference type="Pfam" id="PF01171"/>
    </source>
</evidence>
<reference evidence="4 5" key="1">
    <citation type="submission" date="2017-02" db="EMBL/GenBank/DDBJ databases">
        <authorList>
            <person name="Peterson S.W."/>
        </authorList>
    </citation>
    <scope>NUCLEOTIDE SEQUENCE [LARGE SCALE GENOMIC DNA]</scope>
    <source>
        <strain evidence="4 5">ATCC BAA-909</strain>
    </source>
</reference>
<evidence type="ECO:0000313" key="5">
    <source>
        <dbReference type="Proteomes" id="UP000190395"/>
    </source>
</evidence>
<dbReference type="GO" id="GO:0008033">
    <property type="term" value="P:tRNA processing"/>
    <property type="evidence" value="ECO:0007669"/>
    <property type="project" value="InterPro"/>
</dbReference>
<feature type="binding site" evidence="2">
    <location>
        <begin position="29"/>
        <end position="31"/>
    </location>
    <ligand>
        <name>ATP</name>
        <dbReference type="ChEBI" id="CHEBI:30616"/>
    </ligand>
</feature>
<keyword evidence="1" id="KW-0808">Transferase</keyword>
<dbReference type="STRING" id="225004.SAMN02745152_01810"/>
<dbReference type="InterPro" id="IPR011063">
    <property type="entry name" value="TilS/TtcA_N"/>
</dbReference>
<keyword evidence="5" id="KW-1185">Reference proteome</keyword>
<feature type="binding site" evidence="2">
    <location>
        <position position="129"/>
    </location>
    <ligand>
        <name>ATP</name>
        <dbReference type="ChEBI" id="CHEBI:30616"/>
    </ligand>
</feature>